<organism evidence="1 2">
    <name type="scientific">Russula earlei</name>
    <dbReference type="NCBI Taxonomy" id="71964"/>
    <lineage>
        <taxon>Eukaryota</taxon>
        <taxon>Fungi</taxon>
        <taxon>Dikarya</taxon>
        <taxon>Basidiomycota</taxon>
        <taxon>Agaricomycotina</taxon>
        <taxon>Agaricomycetes</taxon>
        <taxon>Russulales</taxon>
        <taxon>Russulaceae</taxon>
        <taxon>Russula</taxon>
    </lineage>
</organism>
<dbReference type="Proteomes" id="UP001207468">
    <property type="component" value="Unassembled WGS sequence"/>
</dbReference>
<name>A0ACC0TQZ9_9AGAM</name>
<keyword evidence="2" id="KW-1185">Reference proteome</keyword>
<comment type="caution">
    <text evidence="1">The sequence shown here is derived from an EMBL/GenBank/DDBJ whole genome shotgun (WGS) entry which is preliminary data.</text>
</comment>
<protein>
    <submittedName>
        <fullName evidence="1">Uncharacterized protein</fullName>
    </submittedName>
</protein>
<evidence type="ECO:0000313" key="2">
    <source>
        <dbReference type="Proteomes" id="UP001207468"/>
    </source>
</evidence>
<sequence length="153" mass="17143">MVPLAWQTCLPPWTCLHSRIYSRRAITSLQLQPFPPQPYLLRVLFAHLLGFQILGWFTSVCLSLGPGRFLGFYGIWAPYFCAIESTSLQETELEEVGVPKGSANDGAVPKARQNMTNTEARIVTYERDYEFKSSKYEQDGGGESVGRLSVTST</sequence>
<gene>
    <name evidence="1" type="ORF">F5148DRAFT_194424</name>
</gene>
<evidence type="ECO:0000313" key="1">
    <source>
        <dbReference type="EMBL" id="KAI9430583.1"/>
    </source>
</evidence>
<dbReference type="EMBL" id="JAGFNK010001547">
    <property type="protein sequence ID" value="KAI9430583.1"/>
    <property type="molecule type" value="Genomic_DNA"/>
</dbReference>
<proteinExistence type="predicted"/>
<reference evidence="1" key="1">
    <citation type="submission" date="2021-03" db="EMBL/GenBank/DDBJ databases">
        <title>Evolutionary priming and transition to the ectomycorrhizal habit in an iconic lineage of mushroom-forming fungi: is preadaptation a requirement?</title>
        <authorList>
            <consortium name="DOE Joint Genome Institute"/>
            <person name="Looney B.P."/>
            <person name="Miyauchi S."/>
            <person name="Morin E."/>
            <person name="Drula E."/>
            <person name="Courty P.E."/>
            <person name="Chicoki N."/>
            <person name="Fauchery L."/>
            <person name="Kohler A."/>
            <person name="Kuo A."/>
            <person name="LaButti K."/>
            <person name="Pangilinan J."/>
            <person name="Lipzen A."/>
            <person name="Riley R."/>
            <person name="Andreopoulos W."/>
            <person name="He G."/>
            <person name="Johnson J."/>
            <person name="Barry K.W."/>
            <person name="Grigoriev I.V."/>
            <person name="Nagy L."/>
            <person name="Hibbett D."/>
            <person name="Henrissat B."/>
            <person name="Matheny P.B."/>
            <person name="Labbe J."/>
            <person name="Martin A.F."/>
        </authorList>
    </citation>
    <scope>NUCLEOTIDE SEQUENCE</scope>
    <source>
        <strain evidence="1">BPL698</strain>
    </source>
</reference>
<accession>A0ACC0TQZ9</accession>